<dbReference type="EMBL" id="CP097506">
    <property type="protein sequence ID" value="URD99601.1"/>
    <property type="molecule type" value="Genomic_DNA"/>
</dbReference>
<dbReference type="Proteomes" id="UP001055439">
    <property type="component" value="Chromosome 4"/>
</dbReference>
<dbReference type="PANTHER" id="PTHR31985:SF72">
    <property type="entry name" value="OS02G0657000 PROTEIN"/>
    <property type="match status" value="1"/>
</dbReference>
<dbReference type="Pfam" id="PF00847">
    <property type="entry name" value="AP2"/>
    <property type="match status" value="1"/>
</dbReference>
<dbReference type="PANTHER" id="PTHR31985">
    <property type="entry name" value="ETHYLENE-RESPONSIVE TRANSCRIPTION FACTOR ERF042-RELATED"/>
    <property type="match status" value="1"/>
</dbReference>
<evidence type="ECO:0000256" key="4">
    <source>
        <dbReference type="ARBA" id="ARBA00023159"/>
    </source>
</evidence>
<dbReference type="FunFam" id="3.30.730.10:FF:000001">
    <property type="entry name" value="Ethylene-responsive transcription factor 2"/>
    <property type="match status" value="1"/>
</dbReference>
<feature type="compositionally biased region" description="Low complexity" evidence="8">
    <location>
        <begin position="243"/>
        <end position="265"/>
    </location>
</feature>
<organism evidence="10 11">
    <name type="scientific">Musa troglodytarum</name>
    <name type="common">fe'i banana</name>
    <dbReference type="NCBI Taxonomy" id="320322"/>
    <lineage>
        <taxon>Eukaryota</taxon>
        <taxon>Viridiplantae</taxon>
        <taxon>Streptophyta</taxon>
        <taxon>Embryophyta</taxon>
        <taxon>Tracheophyta</taxon>
        <taxon>Spermatophyta</taxon>
        <taxon>Magnoliopsida</taxon>
        <taxon>Liliopsida</taxon>
        <taxon>Zingiberales</taxon>
        <taxon>Musaceae</taxon>
        <taxon>Musa</taxon>
    </lineage>
</organism>
<dbReference type="GO" id="GO:0005634">
    <property type="term" value="C:nucleus"/>
    <property type="evidence" value="ECO:0007669"/>
    <property type="project" value="UniProtKB-SubCell"/>
</dbReference>
<evidence type="ECO:0000256" key="6">
    <source>
        <dbReference type="ARBA" id="ARBA00023242"/>
    </source>
</evidence>
<dbReference type="InterPro" id="IPR001471">
    <property type="entry name" value="AP2/ERF_dom"/>
</dbReference>
<dbReference type="InterPro" id="IPR016177">
    <property type="entry name" value="DNA-bd_dom_sf"/>
</dbReference>
<keyword evidence="3" id="KW-0238">DNA-binding</keyword>
<name>A0A9E7K132_9LILI</name>
<evidence type="ECO:0000313" key="10">
    <source>
        <dbReference type="EMBL" id="URD99601.1"/>
    </source>
</evidence>
<evidence type="ECO:0000259" key="9">
    <source>
        <dbReference type="PROSITE" id="PS51032"/>
    </source>
</evidence>
<comment type="similarity">
    <text evidence="7">Belongs to the AP2/ERF transcription factor family. ERF subfamily.</text>
</comment>
<dbReference type="CDD" id="cd00018">
    <property type="entry name" value="AP2"/>
    <property type="match status" value="1"/>
</dbReference>
<sequence>MQMTRSEGLLTNHSEPAVVTRNQWEVEFSRFFNLPRWASGAPAGLRALPKGKIRSTGTWITSSSPAFLLLHKPTGASAFVLSVNVQEYALIQKFAVRFPTCSDVEAFLAFVKECSRGMPESDFARETSSQSEIISSDGLHYRYKSLPEQINPMAEPDVPSHDEEHPVDLLLQDASKQVESVLGADIKSKIVEYMSDATFHAVISCWLMNDDRIMPVTLRSVQHHTSSLHSNMKDPLIVQECGANTISSSPSSSPSSSSITTNASTEVARNSEVISSKAAKRKAQAAGDKGAKKRSSDGKQPSYRGVRMRNWGKWVSEIREPKKKSRIWLGTFPTAEMAARAHDVAALTIKGPSAHLNFPELASKLPRPATAAPKDVQAAAALAAAATFGGHSPGLCGSAESAPTQNEPSVIPHSPAPTSPRSDDDGALFDLPDLLLDLREGFGHSSSWNTSSAEAGIEFRVEEPFLWGYY</sequence>
<dbReference type="SUPFAM" id="SSF54171">
    <property type="entry name" value="DNA-binding domain"/>
    <property type="match status" value="1"/>
</dbReference>
<evidence type="ECO:0000313" key="11">
    <source>
        <dbReference type="Proteomes" id="UP001055439"/>
    </source>
</evidence>
<keyword evidence="4" id="KW-0010">Activator</keyword>
<dbReference type="InterPro" id="IPR057619">
    <property type="entry name" value="PH_PHS1"/>
</dbReference>
<gene>
    <name evidence="10" type="ORF">MUK42_28879</name>
</gene>
<feature type="region of interest" description="Disordered" evidence="8">
    <location>
        <begin position="395"/>
        <end position="426"/>
    </location>
</feature>
<proteinExistence type="inferred from homology"/>
<comment type="subcellular location">
    <subcellularLocation>
        <location evidence="1">Nucleus</location>
    </subcellularLocation>
</comment>
<dbReference type="AlphaFoldDB" id="A0A9E7K132"/>
<dbReference type="GO" id="GO:0003700">
    <property type="term" value="F:DNA-binding transcription factor activity"/>
    <property type="evidence" value="ECO:0007669"/>
    <property type="project" value="InterPro"/>
</dbReference>
<keyword evidence="6" id="KW-0539">Nucleus</keyword>
<dbReference type="GO" id="GO:0003677">
    <property type="term" value="F:DNA binding"/>
    <property type="evidence" value="ECO:0007669"/>
    <property type="project" value="UniProtKB-KW"/>
</dbReference>
<dbReference type="PRINTS" id="PR00367">
    <property type="entry name" value="ETHRSPELEMNT"/>
</dbReference>
<dbReference type="Gene3D" id="3.30.730.10">
    <property type="entry name" value="AP2/ERF domain"/>
    <property type="match status" value="1"/>
</dbReference>
<evidence type="ECO:0000256" key="2">
    <source>
        <dbReference type="ARBA" id="ARBA00023015"/>
    </source>
</evidence>
<dbReference type="PROSITE" id="PS51032">
    <property type="entry name" value="AP2_ERF"/>
    <property type="match status" value="1"/>
</dbReference>
<keyword evidence="5" id="KW-0804">Transcription</keyword>
<dbReference type="InterPro" id="IPR051032">
    <property type="entry name" value="AP2/ERF_TF_ERF_subfamily"/>
</dbReference>
<dbReference type="SMART" id="SM00380">
    <property type="entry name" value="AP2"/>
    <property type="match status" value="1"/>
</dbReference>
<dbReference type="InterPro" id="IPR036955">
    <property type="entry name" value="AP2/ERF_dom_sf"/>
</dbReference>
<dbReference type="Pfam" id="PF25349">
    <property type="entry name" value="PH_PHS1"/>
    <property type="match status" value="2"/>
</dbReference>
<evidence type="ECO:0000256" key="3">
    <source>
        <dbReference type="ARBA" id="ARBA00023125"/>
    </source>
</evidence>
<reference evidence="10" key="1">
    <citation type="submission" date="2022-05" db="EMBL/GenBank/DDBJ databases">
        <title>The Musa troglodytarum L. genome provides insights into the mechanism of non-climacteric behaviour and enrichment of carotenoids.</title>
        <authorList>
            <person name="Wang J."/>
        </authorList>
    </citation>
    <scope>NUCLEOTIDE SEQUENCE</scope>
    <source>
        <tissue evidence="10">Leaf</tissue>
    </source>
</reference>
<evidence type="ECO:0000256" key="8">
    <source>
        <dbReference type="SAM" id="MobiDB-lite"/>
    </source>
</evidence>
<keyword evidence="11" id="KW-1185">Reference proteome</keyword>
<protein>
    <recommendedName>
        <fullName evidence="9">AP2/ERF domain-containing protein</fullName>
    </recommendedName>
</protein>
<keyword evidence="2" id="KW-0805">Transcription regulation</keyword>
<evidence type="ECO:0000256" key="1">
    <source>
        <dbReference type="ARBA" id="ARBA00004123"/>
    </source>
</evidence>
<dbReference type="OrthoDB" id="1864854at2759"/>
<evidence type="ECO:0000256" key="5">
    <source>
        <dbReference type="ARBA" id="ARBA00023163"/>
    </source>
</evidence>
<accession>A0A9E7K132</accession>
<evidence type="ECO:0000256" key="7">
    <source>
        <dbReference type="ARBA" id="ARBA00024343"/>
    </source>
</evidence>
<feature type="region of interest" description="Disordered" evidence="8">
    <location>
        <begin position="243"/>
        <end position="305"/>
    </location>
</feature>
<feature type="domain" description="AP2/ERF" evidence="9">
    <location>
        <begin position="302"/>
        <end position="359"/>
    </location>
</feature>